<dbReference type="AlphaFoldDB" id="A0A7W7VQ49"/>
<accession>A0A7W7VQ49</accession>
<keyword evidence="1" id="KW-0472">Membrane</keyword>
<keyword evidence="1" id="KW-0812">Transmembrane</keyword>
<sequence length="187" mass="20198">MNRKTGRGNRIGLLIMGLLLLLLGGYTLARGTHALPRAVAPGDEPLVNDPVRTAFATYSPWLWWAIALAAVVLALFGLRWLFVQGRRDKLGDLRLQHSSGGTTDVRGSTVADAVADEVGAHPAVLSASAAMVGTKAHPAVRLRVVADEDLPMSALREQLGRRAIPHMRQALELAHVPAITRVNLERR</sequence>
<evidence type="ECO:0000313" key="3">
    <source>
        <dbReference type="Proteomes" id="UP000552644"/>
    </source>
</evidence>
<gene>
    <name evidence="2" type="ORF">FHS44_005757</name>
</gene>
<reference evidence="2 3" key="1">
    <citation type="submission" date="2020-08" db="EMBL/GenBank/DDBJ databases">
        <title>Genomic Encyclopedia of Type Strains, Phase III (KMG-III): the genomes of soil and plant-associated and newly described type strains.</title>
        <authorList>
            <person name="Whitman W."/>
        </authorList>
    </citation>
    <scope>NUCLEOTIDE SEQUENCE [LARGE SCALE GENOMIC DNA]</scope>
    <source>
        <strain evidence="2 3">CECT 8840</strain>
    </source>
</reference>
<evidence type="ECO:0000256" key="1">
    <source>
        <dbReference type="SAM" id="Phobius"/>
    </source>
</evidence>
<comment type="caution">
    <text evidence="2">The sequence shown here is derived from an EMBL/GenBank/DDBJ whole genome shotgun (WGS) entry which is preliminary data.</text>
</comment>
<dbReference type="Proteomes" id="UP000552644">
    <property type="component" value="Unassembled WGS sequence"/>
</dbReference>
<proteinExistence type="predicted"/>
<keyword evidence="1" id="KW-1133">Transmembrane helix</keyword>
<organism evidence="2 3">
    <name type="scientific">Streptosporangium saharense</name>
    <dbReference type="NCBI Taxonomy" id="1706840"/>
    <lineage>
        <taxon>Bacteria</taxon>
        <taxon>Bacillati</taxon>
        <taxon>Actinomycetota</taxon>
        <taxon>Actinomycetes</taxon>
        <taxon>Streptosporangiales</taxon>
        <taxon>Streptosporangiaceae</taxon>
        <taxon>Streptosporangium</taxon>
    </lineage>
</organism>
<dbReference type="EMBL" id="JACHJP010000007">
    <property type="protein sequence ID" value="MBB4918627.1"/>
    <property type="molecule type" value="Genomic_DNA"/>
</dbReference>
<evidence type="ECO:0008006" key="4">
    <source>
        <dbReference type="Google" id="ProtNLM"/>
    </source>
</evidence>
<dbReference type="RefSeq" id="WP_184720071.1">
    <property type="nucleotide sequence ID" value="NZ_JACHJP010000007.1"/>
</dbReference>
<evidence type="ECO:0000313" key="2">
    <source>
        <dbReference type="EMBL" id="MBB4918627.1"/>
    </source>
</evidence>
<protein>
    <recommendedName>
        <fullName evidence="4">Alkaline shock response membrane anchor protein AmaP</fullName>
    </recommendedName>
</protein>
<feature type="transmembrane region" description="Helical" evidence="1">
    <location>
        <begin position="61"/>
        <end position="82"/>
    </location>
</feature>
<name>A0A7W7VQ49_9ACTN</name>
<keyword evidence="3" id="KW-1185">Reference proteome</keyword>